<evidence type="ECO:0000313" key="1">
    <source>
        <dbReference type="EMBL" id="CCC48646.1"/>
    </source>
</evidence>
<name>G0TXF6_TRYVY</name>
<accession>G0TXF6</accession>
<dbReference type="OMA" id="WRQVQHC"/>
<dbReference type="InterPro" id="IPR032710">
    <property type="entry name" value="NTF2-like_dom_sf"/>
</dbReference>
<dbReference type="EMBL" id="HE573022">
    <property type="protein sequence ID" value="CCC48646.1"/>
    <property type="molecule type" value="Genomic_DNA"/>
</dbReference>
<dbReference type="AlphaFoldDB" id="G0TXF6"/>
<protein>
    <recommendedName>
        <fullName evidence="2">SnoaL-like domain-containing protein</fullName>
    </recommendedName>
</protein>
<dbReference type="SUPFAM" id="SSF54427">
    <property type="entry name" value="NTF2-like"/>
    <property type="match status" value="1"/>
</dbReference>
<gene>
    <name evidence="1" type="ORF">TVY486_0604370</name>
</gene>
<dbReference type="VEuPathDB" id="TriTrypDB:TvY486_0604370"/>
<reference evidence="1" key="1">
    <citation type="journal article" date="2012" name="Proc. Natl. Acad. Sci. U.S.A.">
        <title>Antigenic diversity is generated by distinct evolutionary mechanisms in African trypanosome species.</title>
        <authorList>
            <person name="Jackson A.P."/>
            <person name="Berry A."/>
            <person name="Aslett M."/>
            <person name="Allison H.C."/>
            <person name="Burton P."/>
            <person name="Vavrova-Anderson J."/>
            <person name="Brown R."/>
            <person name="Browne H."/>
            <person name="Corton N."/>
            <person name="Hauser H."/>
            <person name="Gamble J."/>
            <person name="Gilderthorp R."/>
            <person name="Marcello L."/>
            <person name="McQuillan J."/>
            <person name="Otto T.D."/>
            <person name="Quail M.A."/>
            <person name="Sanders M.J."/>
            <person name="van Tonder A."/>
            <person name="Ginger M.L."/>
            <person name="Field M.C."/>
            <person name="Barry J.D."/>
            <person name="Hertz-Fowler C."/>
            <person name="Berriman M."/>
        </authorList>
    </citation>
    <scope>NUCLEOTIDE SEQUENCE</scope>
    <source>
        <strain evidence="1">Y486</strain>
    </source>
</reference>
<organism evidence="1">
    <name type="scientific">Trypanosoma vivax (strain Y486)</name>
    <dbReference type="NCBI Taxonomy" id="1055687"/>
    <lineage>
        <taxon>Eukaryota</taxon>
        <taxon>Discoba</taxon>
        <taxon>Euglenozoa</taxon>
        <taxon>Kinetoplastea</taxon>
        <taxon>Metakinetoplastina</taxon>
        <taxon>Trypanosomatida</taxon>
        <taxon>Trypanosomatidae</taxon>
        <taxon>Trypanosoma</taxon>
        <taxon>Duttonella</taxon>
    </lineage>
</organism>
<evidence type="ECO:0008006" key="2">
    <source>
        <dbReference type="Google" id="ProtNLM"/>
    </source>
</evidence>
<sequence length="149" mass="17086">MSTSQLIVTRFSDLLAEGSVEAALRYIAEDVVYNTWMGIVYGRENVSVFLHDNVRFLHHGRNYNRWKQVQHSLDPTLGRFDRLGSSEPAHGEPWSYFDADGYDSQGYATFERDGTISSHAKFSVFSVRVKETIVLRRNRVVLVNLSKRA</sequence>
<proteinExistence type="predicted"/>